<dbReference type="Proteomes" id="UP000551501">
    <property type="component" value="Unassembled WGS sequence"/>
</dbReference>
<gene>
    <name evidence="3" type="ORF">BKA16_002924</name>
</gene>
<feature type="chain" id="PRO_5032891742" description="Lipoprotein" evidence="2">
    <location>
        <begin position="25"/>
        <end position="145"/>
    </location>
</feature>
<organism evidence="3 4">
    <name type="scientific">Gordonia humi</name>
    <dbReference type="NCBI Taxonomy" id="686429"/>
    <lineage>
        <taxon>Bacteria</taxon>
        <taxon>Bacillati</taxon>
        <taxon>Actinomycetota</taxon>
        <taxon>Actinomycetes</taxon>
        <taxon>Mycobacteriales</taxon>
        <taxon>Gordoniaceae</taxon>
        <taxon>Gordonia</taxon>
    </lineage>
</organism>
<dbReference type="PROSITE" id="PS51257">
    <property type="entry name" value="PROKAR_LIPOPROTEIN"/>
    <property type="match status" value="1"/>
</dbReference>
<proteinExistence type="predicted"/>
<feature type="compositionally biased region" description="Low complexity" evidence="1">
    <location>
        <begin position="29"/>
        <end position="40"/>
    </location>
</feature>
<evidence type="ECO:0000256" key="1">
    <source>
        <dbReference type="SAM" id="MobiDB-lite"/>
    </source>
</evidence>
<keyword evidence="2" id="KW-0732">Signal</keyword>
<feature type="region of interest" description="Disordered" evidence="1">
    <location>
        <begin position="29"/>
        <end position="53"/>
    </location>
</feature>
<feature type="signal peptide" evidence="2">
    <location>
        <begin position="1"/>
        <end position="24"/>
    </location>
</feature>
<dbReference type="RefSeq" id="WP_183371361.1">
    <property type="nucleotide sequence ID" value="NZ_BAABHL010000120.1"/>
</dbReference>
<sequence>MPSQIRRSTAAVAAVCLMVVGAAACSSESDSADSASHSTARPADEPGTLDPATPAQIVDSYAEAGLAATNPHDVTSSVCADAHCSAAVATDETTVMQFDAPRGAMIYYQTHGDVLAVEDVIVSYSPNVDSDARKKYEQVTTLAVG</sequence>
<evidence type="ECO:0000313" key="3">
    <source>
        <dbReference type="EMBL" id="MBB4136372.1"/>
    </source>
</evidence>
<evidence type="ECO:0008006" key="5">
    <source>
        <dbReference type="Google" id="ProtNLM"/>
    </source>
</evidence>
<name>A0A840EXI9_9ACTN</name>
<evidence type="ECO:0000256" key="2">
    <source>
        <dbReference type="SAM" id="SignalP"/>
    </source>
</evidence>
<reference evidence="3 4" key="1">
    <citation type="submission" date="2020-08" db="EMBL/GenBank/DDBJ databases">
        <title>Sequencing the genomes of 1000 actinobacteria strains.</title>
        <authorList>
            <person name="Klenk H.-P."/>
        </authorList>
    </citation>
    <scope>NUCLEOTIDE SEQUENCE [LARGE SCALE GENOMIC DNA]</scope>
    <source>
        <strain evidence="3 4">DSM 45298</strain>
    </source>
</reference>
<evidence type="ECO:0000313" key="4">
    <source>
        <dbReference type="Proteomes" id="UP000551501"/>
    </source>
</evidence>
<dbReference type="EMBL" id="JACIFP010000001">
    <property type="protein sequence ID" value="MBB4136372.1"/>
    <property type="molecule type" value="Genomic_DNA"/>
</dbReference>
<dbReference type="AlphaFoldDB" id="A0A840EXI9"/>
<protein>
    <recommendedName>
        <fullName evidence="5">Lipoprotein</fullName>
    </recommendedName>
</protein>
<keyword evidence="4" id="KW-1185">Reference proteome</keyword>
<comment type="caution">
    <text evidence="3">The sequence shown here is derived from an EMBL/GenBank/DDBJ whole genome shotgun (WGS) entry which is preliminary data.</text>
</comment>
<accession>A0A840EXI9</accession>